<evidence type="ECO:0000256" key="13">
    <source>
        <dbReference type="ARBA" id="ARBA00022842"/>
    </source>
</evidence>
<evidence type="ECO:0000256" key="10">
    <source>
        <dbReference type="ARBA" id="ARBA00022723"/>
    </source>
</evidence>
<dbReference type="InterPro" id="IPR001645">
    <property type="entry name" value="Folylpolyglutamate_synth"/>
</dbReference>
<keyword evidence="10" id="KW-0479">Metal-binding</keyword>
<dbReference type="PROSITE" id="PS01012">
    <property type="entry name" value="FOLYLPOLYGLU_SYNT_2"/>
    <property type="match status" value="1"/>
</dbReference>
<keyword evidence="22" id="KW-1185">Reference proteome</keyword>
<gene>
    <name evidence="21" type="ORF">FD16_GL000050</name>
</gene>
<dbReference type="OrthoDB" id="9809356at2"/>
<dbReference type="PANTHER" id="PTHR11136:SF0">
    <property type="entry name" value="DIHYDROFOLATE SYNTHETASE-RELATED"/>
    <property type="match status" value="1"/>
</dbReference>
<dbReference type="AlphaFoldDB" id="A0A0R1WCX6"/>
<dbReference type="InterPro" id="IPR036565">
    <property type="entry name" value="Mur-like_cat_sf"/>
</dbReference>
<evidence type="ECO:0000256" key="12">
    <source>
        <dbReference type="ARBA" id="ARBA00022840"/>
    </source>
</evidence>
<dbReference type="PATRIC" id="fig|1423807.3.peg.50"/>
<evidence type="ECO:0000256" key="5">
    <source>
        <dbReference type="ARBA" id="ARBA00011245"/>
    </source>
</evidence>
<evidence type="ECO:0000256" key="14">
    <source>
        <dbReference type="ARBA" id="ARBA00022909"/>
    </source>
</evidence>
<dbReference type="STRING" id="1423807.FD16_GL000050"/>
<dbReference type="EMBL" id="AZGF01000001">
    <property type="protein sequence ID" value="KRM13483.1"/>
    <property type="molecule type" value="Genomic_DNA"/>
</dbReference>
<dbReference type="GO" id="GO:0004326">
    <property type="term" value="F:tetrahydrofolylpolyglutamate synthase activity"/>
    <property type="evidence" value="ECO:0007669"/>
    <property type="project" value="UniProtKB-EC"/>
</dbReference>
<dbReference type="EC" id="6.3.2.12" evidence="6"/>
<dbReference type="EC" id="6.3.2.17" evidence="7"/>
<evidence type="ECO:0000256" key="8">
    <source>
        <dbReference type="ARBA" id="ARBA00019357"/>
    </source>
</evidence>
<dbReference type="InterPro" id="IPR018109">
    <property type="entry name" value="Folylpolyglutamate_synth_CS"/>
</dbReference>
<sequence>MAIDTYEQALNFIHGRTQFKKIPTLKRMRKLMEMLGNPQNKLTMIHVTGTNGKGSTVAFLRSILMAHGYSVGTFTSPFITRFNERISLDNQPIDDDDLVNYTNRVKEIVDQLDETLPEGGPTEFEIVTAIMFMYFADVKPDVVVVEVGIGGLYDSTNIIQPVISVITTVGYDHMNILGDTLSKIAFQKAGIIKSGAPIIIGNLPDEALTVIRHTASKQKVPLIEPKNGYEITRAPSKEMSMKIRYSDDQIHQQIFSINLFGEFQVNNAGVAIAAFVQFMDQMGWQLSVKSINEGLKQTTWPGRMELINDEPTIILDGAHNLPAMQSMKTTIVRDFGDRDVYLLVAILADKQTHAMIAELAGISNVHLVVTSFAGPKAKRPSANIEELIAKQHPKNPIQTASSWQEGLVKLTNNLSADDILIITGSLYFISDVRHFFKD</sequence>
<comment type="catalytic activity">
    <reaction evidence="17">
        <text>7,8-dihydropteroate + L-glutamate + ATP = 7,8-dihydrofolate + ADP + phosphate + H(+)</text>
        <dbReference type="Rhea" id="RHEA:23584"/>
        <dbReference type="ChEBI" id="CHEBI:15378"/>
        <dbReference type="ChEBI" id="CHEBI:17839"/>
        <dbReference type="ChEBI" id="CHEBI:29985"/>
        <dbReference type="ChEBI" id="CHEBI:30616"/>
        <dbReference type="ChEBI" id="CHEBI:43474"/>
        <dbReference type="ChEBI" id="CHEBI:57451"/>
        <dbReference type="ChEBI" id="CHEBI:456216"/>
        <dbReference type="EC" id="6.3.2.12"/>
    </reaction>
</comment>
<evidence type="ECO:0000313" key="22">
    <source>
        <dbReference type="Proteomes" id="UP000051820"/>
    </source>
</evidence>
<evidence type="ECO:0000256" key="17">
    <source>
        <dbReference type="ARBA" id="ARBA00049161"/>
    </source>
</evidence>
<evidence type="ECO:0000256" key="2">
    <source>
        <dbReference type="ARBA" id="ARBA00004799"/>
    </source>
</evidence>
<comment type="cofactor">
    <cofactor evidence="1">
        <name>Mg(2+)</name>
        <dbReference type="ChEBI" id="CHEBI:18420"/>
    </cofactor>
</comment>
<dbReference type="GO" id="GO:0046656">
    <property type="term" value="P:folic acid biosynthetic process"/>
    <property type="evidence" value="ECO:0007669"/>
    <property type="project" value="UniProtKB-KW"/>
</dbReference>
<dbReference type="NCBIfam" id="TIGR01499">
    <property type="entry name" value="folC"/>
    <property type="match status" value="1"/>
</dbReference>
<evidence type="ECO:0000256" key="9">
    <source>
        <dbReference type="ARBA" id="ARBA00022598"/>
    </source>
</evidence>
<comment type="catalytic activity">
    <reaction evidence="16">
        <text>(6S)-5,6,7,8-tetrahydrofolyl-(gamma-L-Glu)(n) + L-glutamate + ATP = (6S)-5,6,7,8-tetrahydrofolyl-(gamma-L-Glu)(n+1) + ADP + phosphate + H(+)</text>
        <dbReference type="Rhea" id="RHEA:10580"/>
        <dbReference type="Rhea" id="RHEA-COMP:14738"/>
        <dbReference type="Rhea" id="RHEA-COMP:14740"/>
        <dbReference type="ChEBI" id="CHEBI:15378"/>
        <dbReference type="ChEBI" id="CHEBI:29985"/>
        <dbReference type="ChEBI" id="CHEBI:30616"/>
        <dbReference type="ChEBI" id="CHEBI:43474"/>
        <dbReference type="ChEBI" id="CHEBI:141005"/>
        <dbReference type="ChEBI" id="CHEBI:456216"/>
        <dbReference type="EC" id="6.3.2.17"/>
    </reaction>
</comment>
<accession>A0A0R1WCX6</accession>
<comment type="similarity">
    <text evidence="4 18">Belongs to the folylpolyglutamate synthase family.</text>
</comment>
<dbReference type="PANTHER" id="PTHR11136">
    <property type="entry name" value="FOLYLPOLYGLUTAMATE SYNTHASE-RELATED"/>
    <property type="match status" value="1"/>
</dbReference>
<dbReference type="GO" id="GO:0046872">
    <property type="term" value="F:metal ion binding"/>
    <property type="evidence" value="ECO:0007669"/>
    <property type="project" value="UniProtKB-KW"/>
</dbReference>
<protein>
    <recommendedName>
        <fullName evidence="8">Dihydrofolate synthase/folylpolyglutamate synthase</fullName>
        <ecNumber evidence="6">6.3.2.12</ecNumber>
        <ecNumber evidence="7">6.3.2.17</ecNumber>
    </recommendedName>
    <alternativeName>
        <fullName evidence="15">Tetrahydrofolylpolyglutamate synthase</fullName>
    </alternativeName>
</protein>
<dbReference type="Pfam" id="PF08245">
    <property type="entry name" value="Mur_ligase_M"/>
    <property type="match status" value="1"/>
</dbReference>
<proteinExistence type="inferred from homology"/>
<keyword evidence="13" id="KW-0460">Magnesium</keyword>
<dbReference type="InterPro" id="IPR004101">
    <property type="entry name" value="Mur_ligase_C"/>
</dbReference>
<evidence type="ECO:0000256" key="6">
    <source>
        <dbReference type="ARBA" id="ARBA00013023"/>
    </source>
</evidence>
<dbReference type="InterPro" id="IPR013221">
    <property type="entry name" value="Mur_ligase_cen"/>
</dbReference>
<keyword evidence="14" id="KW-0289">Folate biosynthesis</keyword>
<evidence type="ECO:0000256" key="18">
    <source>
        <dbReference type="PIRNR" id="PIRNR001563"/>
    </source>
</evidence>
<comment type="pathway">
    <text evidence="3">Cofactor biosynthesis; tetrahydrofolylpolyglutamate biosynthesis.</text>
</comment>
<dbReference type="Gene3D" id="3.90.190.20">
    <property type="entry name" value="Mur ligase, C-terminal domain"/>
    <property type="match status" value="1"/>
</dbReference>
<dbReference type="eggNOG" id="COG0285">
    <property type="taxonomic scope" value="Bacteria"/>
</dbReference>
<comment type="subunit">
    <text evidence="5">Monomer.</text>
</comment>
<evidence type="ECO:0000256" key="4">
    <source>
        <dbReference type="ARBA" id="ARBA00008276"/>
    </source>
</evidence>
<evidence type="ECO:0000313" key="21">
    <source>
        <dbReference type="EMBL" id="KRM13483.1"/>
    </source>
</evidence>
<evidence type="ECO:0000256" key="16">
    <source>
        <dbReference type="ARBA" id="ARBA00047493"/>
    </source>
</evidence>
<evidence type="ECO:0000256" key="15">
    <source>
        <dbReference type="ARBA" id="ARBA00030592"/>
    </source>
</evidence>
<dbReference type="InterPro" id="IPR036615">
    <property type="entry name" value="Mur_ligase_C_dom_sf"/>
</dbReference>
<reference evidence="21 22" key="1">
    <citation type="journal article" date="2015" name="Genome Announc.">
        <title>Expanding the biotechnology potential of lactobacilli through comparative genomics of 213 strains and associated genera.</title>
        <authorList>
            <person name="Sun Z."/>
            <person name="Harris H.M."/>
            <person name="McCann A."/>
            <person name="Guo C."/>
            <person name="Argimon S."/>
            <person name="Zhang W."/>
            <person name="Yang X."/>
            <person name="Jeffery I.B."/>
            <person name="Cooney J.C."/>
            <person name="Kagawa T.F."/>
            <person name="Liu W."/>
            <person name="Song Y."/>
            <person name="Salvetti E."/>
            <person name="Wrobel A."/>
            <person name="Rasinkangas P."/>
            <person name="Parkhill J."/>
            <person name="Rea M.C."/>
            <person name="O'Sullivan O."/>
            <person name="Ritari J."/>
            <person name="Douillard F.P."/>
            <person name="Paul Ross R."/>
            <person name="Yang R."/>
            <person name="Briner A.E."/>
            <person name="Felis G.E."/>
            <person name="de Vos W.M."/>
            <person name="Barrangou R."/>
            <person name="Klaenhammer T.R."/>
            <person name="Caufield P.W."/>
            <person name="Cui Y."/>
            <person name="Zhang H."/>
            <person name="O'Toole P.W."/>
        </authorList>
    </citation>
    <scope>NUCLEOTIDE SEQUENCE [LARGE SCALE GENOMIC DNA]</scope>
    <source>
        <strain evidence="21 22">DSM 5007</strain>
    </source>
</reference>
<comment type="caution">
    <text evidence="21">The sequence shown here is derived from an EMBL/GenBank/DDBJ whole genome shotgun (WGS) entry which is preliminary data.</text>
</comment>
<dbReference type="Pfam" id="PF02875">
    <property type="entry name" value="Mur_ligase_C"/>
    <property type="match status" value="1"/>
</dbReference>
<dbReference type="GO" id="GO:0005737">
    <property type="term" value="C:cytoplasm"/>
    <property type="evidence" value="ECO:0007669"/>
    <property type="project" value="TreeGrafter"/>
</dbReference>
<evidence type="ECO:0000256" key="7">
    <source>
        <dbReference type="ARBA" id="ARBA00013025"/>
    </source>
</evidence>
<dbReference type="SUPFAM" id="SSF53244">
    <property type="entry name" value="MurD-like peptide ligases, peptide-binding domain"/>
    <property type="match status" value="1"/>
</dbReference>
<dbReference type="FunFam" id="3.40.1190.10:FF:000004">
    <property type="entry name" value="Dihydrofolate synthase/folylpolyglutamate synthase"/>
    <property type="match status" value="1"/>
</dbReference>
<evidence type="ECO:0000259" key="19">
    <source>
        <dbReference type="Pfam" id="PF02875"/>
    </source>
</evidence>
<evidence type="ECO:0000256" key="11">
    <source>
        <dbReference type="ARBA" id="ARBA00022741"/>
    </source>
</evidence>
<evidence type="ECO:0000259" key="20">
    <source>
        <dbReference type="Pfam" id="PF08245"/>
    </source>
</evidence>
<dbReference type="RefSeq" id="WP_010622805.1">
    <property type="nucleotide sequence ID" value="NZ_AZGF01000001.1"/>
</dbReference>
<organism evidence="21 22">
    <name type="scientific">Paucilactobacillus suebicus DSM 5007 = KCTC 3549</name>
    <dbReference type="NCBI Taxonomy" id="1423807"/>
    <lineage>
        <taxon>Bacteria</taxon>
        <taxon>Bacillati</taxon>
        <taxon>Bacillota</taxon>
        <taxon>Bacilli</taxon>
        <taxon>Lactobacillales</taxon>
        <taxon>Lactobacillaceae</taxon>
        <taxon>Paucilactobacillus</taxon>
    </lineage>
</organism>
<dbReference type="GO" id="GO:0008841">
    <property type="term" value="F:dihydrofolate synthase activity"/>
    <property type="evidence" value="ECO:0007669"/>
    <property type="project" value="UniProtKB-EC"/>
</dbReference>
<dbReference type="PROSITE" id="PS01011">
    <property type="entry name" value="FOLYLPOLYGLU_SYNT_1"/>
    <property type="match status" value="1"/>
</dbReference>
<comment type="pathway">
    <text evidence="2">Cofactor biosynthesis; tetrahydrofolate biosynthesis; 7,8-dihydrofolate from 2-amino-4-hydroxy-6-hydroxymethyl-7,8-dihydropteridine diphosphate and 4-aminobenzoate: step 2/2.</text>
</comment>
<feature type="domain" description="Mur ligase central" evidence="20">
    <location>
        <begin position="47"/>
        <end position="274"/>
    </location>
</feature>
<keyword evidence="9 18" id="KW-0436">Ligase</keyword>
<dbReference type="SUPFAM" id="SSF53623">
    <property type="entry name" value="MurD-like peptide ligases, catalytic domain"/>
    <property type="match status" value="1"/>
</dbReference>
<dbReference type="Proteomes" id="UP000051820">
    <property type="component" value="Unassembled WGS sequence"/>
</dbReference>
<feature type="domain" description="Mur ligase C-terminal" evidence="19">
    <location>
        <begin position="302"/>
        <end position="425"/>
    </location>
</feature>
<name>A0A0R1WCX6_9LACO</name>
<dbReference type="Gene3D" id="3.40.1190.10">
    <property type="entry name" value="Mur-like, catalytic domain"/>
    <property type="match status" value="1"/>
</dbReference>
<keyword evidence="12 18" id="KW-0067">ATP-binding</keyword>
<evidence type="ECO:0000256" key="1">
    <source>
        <dbReference type="ARBA" id="ARBA00001946"/>
    </source>
</evidence>
<dbReference type="PIRSF" id="PIRSF001563">
    <property type="entry name" value="Folylpolyglu_synth"/>
    <property type="match status" value="1"/>
</dbReference>
<keyword evidence="11 18" id="KW-0547">Nucleotide-binding</keyword>
<dbReference type="GO" id="GO:0005524">
    <property type="term" value="F:ATP binding"/>
    <property type="evidence" value="ECO:0007669"/>
    <property type="project" value="UniProtKB-KW"/>
</dbReference>
<evidence type="ECO:0000256" key="3">
    <source>
        <dbReference type="ARBA" id="ARBA00005150"/>
    </source>
</evidence>